<name>A0ABM4C475_HYDVU</name>
<evidence type="ECO:0000256" key="1">
    <source>
        <dbReference type="PROSITE-ProRule" id="PRU00339"/>
    </source>
</evidence>
<reference evidence="4" key="1">
    <citation type="submission" date="2025-08" db="UniProtKB">
        <authorList>
            <consortium name="RefSeq"/>
        </authorList>
    </citation>
    <scope>IDENTIFICATION</scope>
</reference>
<dbReference type="PANTHER" id="PTHR44523">
    <property type="entry name" value="TETRATRICOPEPTIDE REPEAT PROTEIN 13"/>
    <property type="match status" value="1"/>
</dbReference>
<dbReference type="SUPFAM" id="SSF48452">
    <property type="entry name" value="TPR-like"/>
    <property type="match status" value="2"/>
</dbReference>
<gene>
    <name evidence="4" type="primary">LOC101236609</name>
</gene>
<dbReference type="SMART" id="SM00028">
    <property type="entry name" value="TPR"/>
    <property type="match status" value="4"/>
</dbReference>
<organism evidence="3 4">
    <name type="scientific">Hydra vulgaris</name>
    <name type="common">Hydra</name>
    <name type="synonym">Hydra attenuata</name>
    <dbReference type="NCBI Taxonomy" id="6087"/>
    <lineage>
        <taxon>Eukaryota</taxon>
        <taxon>Metazoa</taxon>
        <taxon>Cnidaria</taxon>
        <taxon>Hydrozoa</taxon>
        <taxon>Hydroidolina</taxon>
        <taxon>Anthoathecata</taxon>
        <taxon>Aplanulata</taxon>
        <taxon>Hydridae</taxon>
        <taxon>Hydra</taxon>
    </lineage>
</organism>
<feature type="chain" id="PRO_5046529983" evidence="2">
    <location>
        <begin position="24"/>
        <end position="811"/>
    </location>
</feature>
<evidence type="ECO:0000256" key="2">
    <source>
        <dbReference type="SAM" id="SignalP"/>
    </source>
</evidence>
<dbReference type="PANTHER" id="PTHR44523:SF1">
    <property type="entry name" value="TETRATRICOPEPTIDE REPEAT PROTEIN 13"/>
    <property type="match status" value="1"/>
</dbReference>
<feature type="signal peptide" evidence="2">
    <location>
        <begin position="1"/>
        <end position="23"/>
    </location>
</feature>
<feature type="repeat" description="TPR" evidence="1">
    <location>
        <begin position="308"/>
        <end position="341"/>
    </location>
</feature>
<dbReference type="RefSeq" id="XP_065656360.1">
    <property type="nucleotide sequence ID" value="XM_065800288.1"/>
</dbReference>
<proteinExistence type="predicted"/>
<sequence>MTIKELLIVFLVLFVLFIFDTSAVDDDAHPQKTSKDKKKRSLHMSKIAKAHLSDDNNPNNYPRLLGIEFEGCRVHPLIEQSSDFIKLVASYGTEADSTTIQELAQGFDALRACSPEESYEIFDAIIQHFPDSIFAYIGRGISLGRLANKIKASSESAMKDFDHVMSLKSHFYLVYRCRAEVHFLTGKYEDALKDAEKDLQYKHDGSAYIMAGIISYKMEKDFQATEYLKIGQKFINGHNAVSYEYLGMAYLNMGMLRKAIDALKTSLEFDSENLKIIQTLGTTYNAIGDSENAHYYLDLALNLDPENPKTLETKGDVYFQSGQLKEAIHFYKSCIRLDPTSTGCMFMKSVAFASVGQFFNAVKSMTKVMLSGGCNQDYGEPLYLRDFYRYLNRKLDEPLKNYRFDEDLPESYRNLWAKKIFSNYFNYTEQPGIKPHMIDVEDFHFSELSNDSKVLLCKANQLAPYFQYRVDGFMENKRNNIAMALAAIDVGQTIKNYWTYPKSTKGWKGRIYSWRDLIEVAVKWRKLVSMDQPVIWLSDLPKHIVDVGFTTHMLLKKGNVEMPRYSTYTLEALQLAKFMIRSLLGQKLPAKAQDNVMKAVAPIDILNVLKKYDSANPNGGFTVGMQVPSTRNKGGLLHGVMLSITGETESDATLSIQSSRTSLQINQYIAEFNHLFNELKLAVLKNKTDTDNDLAVDIVLKFIYYFYNLLPLSRGTSAVAYSVAVGLFLGVNKEITSFIPKEKQPDIESYFSGSPDAFVKKMRTWMTFKNSNPPITSYPSVSETFSTSRTIIEALNVDVTEKMCRTFLLES</sequence>
<evidence type="ECO:0000313" key="3">
    <source>
        <dbReference type="Proteomes" id="UP001652625"/>
    </source>
</evidence>
<protein>
    <submittedName>
        <fullName evidence="4">Tetratricopeptide repeat protein 13 isoform X3</fullName>
    </submittedName>
</protein>
<dbReference type="Pfam" id="PF13181">
    <property type="entry name" value="TPR_8"/>
    <property type="match status" value="1"/>
</dbReference>
<dbReference type="PROSITE" id="PS50005">
    <property type="entry name" value="TPR"/>
    <property type="match status" value="3"/>
</dbReference>
<dbReference type="InterPro" id="IPR019734">
    <property type="entry name" value="TPR_rpt"/>
</dbReference>
<dbReference type="InterPro" id="IPR011990">
    <property type="entry name" value="TPR-like_helical_dom_sf"/>
</dbReference>
<keyword evidence="1" id="KW-0802">TPR repeat</keyword>
<keyword evidence="2" id="KW-0732">Signal</keyword>
<dbReference type="Gene3D" id="1.25.40.10">
    <property type="entry name" value="Tetratricopeptide repeat domain"/>
    <property type="match status" value="2"/>
</dbReference>
<feature type="repeat" description="TPR" evidence="1">
    <location>
        <begin position="240"/>
        <end position="273"/>
    </location>
</feature>
<dbReference type="Pfam" id="PF12895">
    <property type="entry name" value="ANAPC3"/>
    <property type="match status" value="1"/>
</dbReference>
<keyword evidence="3" id="KW-1185">Reference proteome</keyword>
<feature type="repeat" description="TPR" evidence="1">
    <location>
        <begin position="274"/>
        <end position="307"/>
    </location>
</feature>
<dbReference type="GeneID" id="101236609"/>
<accession>A0ABM4C475</accession>
<dbReference type="Proteomes" id="UP001652625">
    <property type="component" value="Chromosome 06"/>
</dbReference>
<evidence type="ECO:0000313" key="4">
    <source>
        <dbReference type="RefSeq" id="XP_065656360.1"/>
    </source>
</evidence>